<dbReference type="AlphaFoldDB" id="A0A8J3I0K8"/>
<accession>A0A8J3I0K8</accession>
<reference evidence="1" key="1">
    <citation type="submission" date="2020-10" db="EMBL/GenBank/DDBJ databases">
        <title>Taxonomic study of unclassified bacteria belonging to the class Ktedonobacteria.</title>
        <authorList>
            <person name="Yabe S."/>
            <person name="Wang C.M."/>
            <person name="Zheng Y."/>
            <person name="Sakai Y."/>
            <person name="Cavaletti L."/>
            <person name="Monciardini P."/>
            <person name="Donadio S."/>
        </authorList>
    </citation>
    <scope>NUCLEOTIDE SEQUENCE</scope>
    <source>
        <strain evidence="1">SOSP1-1</strain>
    </source>
</reference>
<gene>
    <name evidence="1" type="ORF">KSX_52770</name>
</gene>
<evidence type="ECO:0000313" key="2">
    <source>
        <dbReference type="Proteomes" id="UP000612362"/>
    </source>
</evidence>
<comment type="caution">
    <text evidence="1">The sequence shown here is derived from an EMBL/GenBank/DDBJ whole genome shotgun (WGS) entry which is preliminary data.</text>
</comment>
<keyword evidence="2" id="KW-1185">Reference proteome</keyword>
<organism evidence="1 2">
    <name type="scientific">Ktedonospora formicarum</name>
    <dbReference type="NCBI Taxonomy" id="2778364"/>
    <lineage>
        <taxon>Bacteria</taxon>
        <taxon>Bacillati</taxon>
        <taxon>Chloroflexota</taxon>
        <taxon>Ktedonobacteria</taxon>
        <taxon>Ktedonobacterales</taxon>
        <taxon>Ktedonobacteraceae</taxon>
        <taxon>Ktedonospora</taxon>
    </lineage>
</organism>
<name>A0A8J3I0K8_9CHLR</name>
<dbReference type="Proteomes" id="UP000612362">
    <property type="component" value="Unassembled WGS sequence"/>
</dbReference>
<proteinExistence type="predicted"/>
<dbReference type="EMBL" id="BNJF01000002">
    <property type="protein sequence ID" value="GHO47114.1"/>
    <property type="molecule type" value="Genomic_DNA"/>
</dbReference>
<protein>
    <submittedName>
        <fullName evidence="1">Uncharacterized protein</fullName>
    </submittedName>
</protein>
<sequence length="63" mass="7178">MQCTTCILTYFSSLLRLRREEFCIIWRVQKEKGVSEAESTYETLACTWGSARAEAEELVAVLG</sequence>
<evidence type="ECO:0000313" key="1">
    <source>
        <dbReference type="EMBL" id="GHO47114.1"/>
    </source>
</evidence>